<feature type="transmembrane region" description="Helical" evidence="1">
    <location>
        <begin position="158"/>
        <end position="179"/>
    </location>
</feature>
<keyword evidence="1" id="KW-0472">Membrane</keyword>
<evidence type="ECO:0008006" key="3">
    <source>
        <dbReference type="Google" id="ProtNLM"/>
    </source>
</evidence>
<evidence type="ECO:0000313" key="2">
    <source>
        <dbReference type="EMBL" id="CAE0824970.1"/>
    </source>
</evidence>
<keyword evidence="1" id="KW-1133">Transmembrane helix</keyword>
<accession>A0A7S4LF06</accession>
<dbReference type="PANTHER" id="PTHR37314:SF4">
    <property type="entry name" value="UPF0700 TRANSMEMBRANE PROTEIN YOAK"/>
    <property type="match status" value="1"/>
</dbReference>
<name>A0A7S4LF06_9EUGL</name>
<dbReference type="PANTHER" id="PTHR37314">
    <property type="entry name" value="SLR0142 PROTEIN"/>
    <property type="match status" value="1"/>
</dbReference>
<keyword evidence="1" id="KW-0812">Transmembrane</keyword>
<gene>
    <name evidence="2" type="ORF">EGYM00163_LOCUS36213</name>
</gene>
<dbReference type="AlphaFoldDB" id="A0A7S4LF06"/>
<dbReference type="EMBL" id="HBJA01104947">
    <property type="protein sequence ID" value="CAE0824970.1"/>
    <property type="molecule type" value="Transcribed_RNA"/>
</dbReference>
<dbReference type="Pfam" id="PF06912">
    <property type="entry name" value="DUF1275"/>
    <property type="match status" value="1"/>
</dbReference>
<evidence type="ECO:0000256" key="1">
    <source>
        <dbReference type="SAM" id="Phobius"/>
    </source>
</evidence>
<proteinExistence type="predicted"/>
<feature type="transmembrane region" description="Helical" evidence="1">
    <location>
        <begin position="185"/>
        <end position="202"/>
    </location>
</feature>
<sequence length="267" mass="28766">MLAFMAGIINAVTILSVAETSVSHVTGLLAKGGISLFHGGCILGTNLGLFASFVLGAFTTGLCGEGESWQIRRRYGVLMLMEAAALWLGYACYLSEAQTATMFINAFACGLQNAMGTRYSGAIVRTTHMTGAATDIGIVLGHVVRSGRKAKDAWKLKFLIPLVLFYFGGIVAGSVLFIYMDYAAITIPACSVGLVGLVYVVWRLTTQEPREAFGLEESNDMTSESGSGSVIHVMLLDEKEYEECRELVQCHDDATRASTYENPSLQQ</sequence>
<dbReference type="InterPro" id="IPR010699">
    <property type="entry name" value="DUF1275"/>
</dbReference>
<feature type="transmembrane region" description="Helical" evidence="1">
    <location>
        <begin position="36"/>
        <end position="63"/>
    </location>
</feature>
<protein>
    <recommendedName>
        <fullName evidence="3">DUF1275 domain-containing protein</fullName>
    </recommendedName>
</protein>
<organism evidence="2">
    <name type="scientific">Eutreptiella gymnastica</name>
    <dbReference type="NCBI Taxonomy" id="73025"/>
    <lineage>
        <taxon>Eukaryota</taxon>
        <taxon>Discoba</taxon>
        <taxon>Euglenozoa</taxon>
        <taxon>Euglenida</taxon>
        <taxon>Spirocuta</taxon>
        <taxon>Euglenophyceae</taxon>
        <taxon>Eutreptiales</taxon>
        <taxon>Eutreptiaceae</taxon>
        <taxon>Eutreptiella</taxon>
    </lineage>
</organism>
<reference evidence="2" key="1">
    <citation type="submission" date="2021-01" db="EMBL/GenBank/DDBJ databases">
        <authorList>
            <person name="Corre E."/>
            <person name="Pelletier E."/>
            <person name="Niang G."/>
            <person name="Scheremetjew M."/>
            <person name="Finn R."/>
            <person name="Kale V."/>
            <person name="Holt S."/>
            <person name="Cochrane G."/>
            <person name="Meng A."/>
            <person name="Brown T."/>
            <person name="Cohen L."/>
        </authorList>
    </citation>
    <scope>NUCLEOTIDE SEQUENCE</scope>
    <source>
        <strain evidence="2">CCMP1594</strain>
    </source>
</reference>